<evidence type="ECO:0000313" key="4">
    <source>
        <dbReference type="Proteomes" id="UP000053947"/>
    </source>
</evidence>
<dbReference type="CDD" id="cd00093">
    <property type="entry name" value="HTH_XRE"/>
    <property type="match status" value="1"/>
</dbReference>
<dbReference type="GO" id="GO:0003677">
    <property type="term" value="F:DNA binding"/>
    <property type="evidence" value="ECO:0007669"/>
    <property type="project" value="UniProtKB-KW"/>
</dbReference>
<feature type="domain" description="HTH cro/C1-type" evidence="2">
    <location>
        <begin position="8"/>
        <end position="63"/>
    </location>
</feature>
<gene>
    <name evidence="3" type="ORF">DEALK_18590</name>
</gene>
<keyword evidence="4" id="KW-1185">Reference proteome</keyword>
<dbReference type="Proteomes" id="UP000053947">
    <property type="component" value="Unassembled WGS sequence"/>
</dbReference>
<dbReference type="PANTHER" id="PTHR46797">
    <property type="entry name" value="HTH-TYPE TRANSCRIPTIONAL REGULATOR"/>
    <property type="match status" value="1"/>
</dbReference>
<dbReference type="InterPro" id="IPR010982">
    <property type="entry name" value="Lambda_DNA-bd_dom_sf"/>
</dbReference>
<sequence>MPDFAAYIRQLRQKQRLSLRDVAQKTGISYSYLAQIEHGRRNPPGPDFMKRLAPVYQVTLRDLLRAAGYLEESTSSTLSDEQEVEMAFNYVMNDPRYQSGTRMSGELTTDVKRFIVEMYEKATGKKLLPESHS</sequence>
<evidence type="ECO:0000256" key="1">
    <source>
        <dbReference type="ARBA" id="ARBA00023125"/>
    </source>
</evidence>
<keyword evidence="1" id="KW-0238">DNA-binding</keyword>
<evidence type="ECO:0000259" key="2">
    <source>
        <dbReference type="PROSITE" id="PS50943"/>
    </source>
</evidence>
<name>A0A0W0GKD5_9CHLR</name>
<dbReference type="Gene3D" id="1.10.260.40">
    <property type="entry name" value="lambda repressor-like DNA-binding domains"/>
    <property type="match status" value="1"/>
</dbReference>
<dbReference type="InterPro" id="IPR001387">
    <property type="entry name" value="Cro/C1-type_HTH"/>
</dbReference>
<dbReference type="InterPro" id="IPR050807">
    <property type="entry name" value="TransReg_Diox_bact_type"/>
</dbReference>
<dbReference type="GO" id="GO:0005829">
    <property type="term" value="C:cytosol"/>
    <property type="evidence" value="ECO:0007669"/>
    <property type="project" value="TreeGrafter"/>
</dbReference>
<organism evidence="3 4">
    <name type="scientific">Dehalogenimonas alkenigignens</name>
    <dbReference type="NCBI Taxonomy" id="1217799"/>
    <lineage>
        <taxon>Bacteria</taxon>
        <taxon>Bacillati</taxon>
        <taxon>Chloroflexota</taxon>
        <taxon>Dehalococcoidia</taxon>
        <taxon>Dehalococcoidales</taxon>
        <taxon>Dehalococcoidaceae</taxon>
        <taxon>Dehalogenimonas</taxon>
    </lineage>
</organism>
<dbReference type="SMART" id="SM00530">
    <property type="entry name" value="HTH_XRE"/>
    <property type="match status" value="1"/>
</dbReference>
<dbReference type="GO" id="GO:0003700">
    <property type="term" value="F:DNA-binding transcription factor activity"/>
    <property type="evidence" value="ECO:0007669"/>
    <property type="project" value="TreeGrafter"/>
</dbReference>
<dbReference type="OrthoDB" id="166650at2"/>
<dbReference type="EMBL" id="LFDV01000002">
    <property type="protein sequence ID" value="KTB49012.1"/>
    <property type="molecule type" value="Genomic_DNA"/>
</dbReference>
<dbReference type="STRING" id="1217799.DEALK_18590"/>
<dbReference type="PROSITE" id="PS50943">
    <property type="entry name" value="HTH_CROC1"/>
    <property type="match status" value="1"/>
</dbReference>
<evidence type="ECO:0000313" key="3">
    <source>
        <dbReference type="EMBL" id="KTB49012.1"/>
    </source>
</evidence>
<dbReference type="AlphaFoldDB" id="A0A0W0GKD5"/>
<accession>A0A0W0GKD5</accession>
<dbReference type="Pfam" id="PF13560">
    <property type="entry name" value="HTH_31"/>
    <property type="match status" value="1"/>
</dbReference>
<dbReference type="SUPFAM" id="SSF47413">
    <property type="entry name" value="lambda repressor-like DNA-binding domains"/>
    <property type="match status" value="1"/>
</dbReference>
<reference evidence="3 4" key="1">
    <citation type="submission" date="2015-06" db="EMBL/GenBank/DDBJ databases">
        <title>Genome sequence of the organohalide-respiring Dehalogenimonas alkenigignens type strain (IP3-3T).</title>
        <authorList>
            <person name="Key T.A."/>
            <person name="Richmond D.P."/>
            <person name="Bowman K.S."/>
            <person name="Cho Y.-J."/>
            <person name="Chun J."/>
            <person name="da Costa M.S."/>
            <person name="Rainey F.A."/>
            <person name="Moe W.M."/>
        </authorList>
    </citation>
    <scope>NUCLEOTIDE SEQUENCE [LARGE SCALE GENOMIC DNA]</scope>
    <source>
        <strain evidence="3 4">IP3-3</strain>
    </source>
</reference>
<protein>
    <submittedName>
        <fullName evidence="3">Helix-turn-helix domain</fullName>
    </submittedName>
</protein>
<dbReference type="RefSeq" id="WP_083496434.1">
    <property type="nucleotide sequence ID" value="NZ_KQ758903.1"/>
</dbReference>
<dbReference type="PANTHER" id="PTHR46797:SF1">
    <property type="entry name" value="METHYLPHOSPHONATE SYNTHASE"/>
    <property type="match status" value="1"/>
</dbReference>
<comment type="caution">
    <text evidence="3">The sequence shown here is derived from an EMBL/GenBank/DDBJ whole genome shotgun (WGS) entry which is preliminary data.</text>
</comment>
<proteinExistence type="predicted"/>